<dbReference type="Proteomes" id="UP001295684">
    <property type="component" value="Unassembled WGS sequence"/>
</dbReference>
<dbReference type="AlphaFoldDB" id="A0AAD1Y8K3"/>
<sequence>MSHTIMMIQFIEDENSRTYLDFETLPKAFQALMELYEQKLKQMNPNLNSISYDCHELQNYIDSLRDISFLVLNSKGSQYAPHGKKWIKSNLYEFVKTLSSLNDN</sequence>
<gene>
    <name evidence="2" type="ORF">ECRASSUSDP1_LOCUS26472</name>
</gene>
<accession>A0AAD1Y8K3</accession>
<proteinExistence type="inferred from homology"/>
<keyword evidence="3" id="KW-1185">Reference proteome</keyword>
<evidence type="ECO:0000256" key="1">
    <source>
        <dbReference type="ARBA" id="ARBA00007491"/>
    </source>
</evidence>
<dbReference type="Pfam" id="PF01133">
    <property type="entry name" value="ER"/>
    <property type="match status" value="1"/>
</dbReference>
<dbReference type="InterPro" id="IPR000781">
    <property type="entry name" value="ERH"/>
</dbReference>
<comment type="caution">
    <text evidence="2">The sequence shown here is derived from an EMBL/GenBank/DDBJ whole genome shotgun (WGS) entry which is preliminary data.</text>
</comment>
<evidence type="ECO:0000313" key="2">
    <source>
        <dbReference type="EMBL" id="CAI2384932.1"/>
    </source>
</evidence>
<dbReference type="PANTHER" id="PTHR12373:SF0">
    <property type="entry name" value="ENHANCER OF RUDIMENTARY HOMOLOG"/>
    <property type="match status" value="1"/>
</dbReference>
<dbReference type="InterPro" id="IPR035912">
    <property type="entry name" value="EHR_sf"/>
</dbReference>
<protein>
    <recommendedName>
        <fullName evidence="4">Enhancer of rudimentary homolog</fullName>
    </recommendedName>
</protein>
<comment type="similarity">
    <text evidence="1">Belongs to the E(R) family.</text>
</comment>
<reference evidence="2" key="1">
    <citation type="submission" date="2023-07" db="EMBL/GenBank/DDBJ databases">
        <authorList>
            <consortium name="AG Swart"/>
            <person name="Singh M."/>
            <person name="Singh A."/>
            <person name="Seah K."/>
            <person name="Emmerich C."/>
        </authorList>
    </citation>
    <scope>NUCLEOTIDE SEQUENCE</scope>
    <source>
        <strain evidence="2">DP1</strain>
    </source>
</reference>
<organism evidence="2 3">
    <name type="scientific">Euplotes crassus</name>
    <dbReference type="NCBI Taxonomy" id="5936"/>
    <lineage>
        <taxon>Eukaryota</taxon>
        <taxon>Sar</taxon>
        <taxon>Alveolata</taxon>
        <taxon>Ciliophora</taxon>
        <taxon>Intramacronucleata</taxon>
        <taxon>Spirotrichea</taxon>
        <taxon>Hypotrichia</taxon>
        <taxon>Euplotida</taxon>
        <taxon>Euplotidae</taxon>
        <taxon>Moneuplotes</taxon>
    </lineage>
</organism>
<evidence type="ECO:0000313" key="3">
    <source>
        <dbReference type="Proteomes" id="UP001295684"/>
    </source>
</evidence>
<dbReference type="SUPFAM" id="SSF143875">
    <property type="entry name" value="ERH-like"/>
    <property type="match status" value="1"/>
</dbReference>
<dbReference type="Gene3D" id="3.30.2260.10">
    <property type="entry name" value="Enhancer of rudimentary"/>
    <property type="match status" value="1"/>
</dbReference>
<dbReference type="PANTHER" id="PTHR12373">
    <property type="entry name" value="ENHANCER OF RUDIMENTARY ERH"/>
    <property type="match status" value="1"/>
</dbReference>
<dbReference type="EMBL" id="CAMPGE010027288">
    <property type="protein sequence ID" value="CAI2384932.1"/>
    <property type="molecule type" value="Genomic_DNA"/>
</dbReference>
<name>A0AAD1Y8K3_EUPCR</name>
<evidence type="ECO:0008006" key="4">
    <source>
        <dbReference type="Google" id="ProtNLM"/>
    </source>
</evidence>